<evidence type="ECO:0000313" key="2">
    <source>
        <dbReference type="EMBL" id="CAI4006227.1"/>
    </source>
</evidence>
<protein>
    <submittedName>
        <fullName evidence="2">Uncharacterized protein</fullName>
    </submittedName>
</protein>
<evidence type="ECO:0000313" key="3">
    <source>
        <dbReference type="EMBL" id="CAL1159602.1"/>
    </source>
</evidence>
<sequence>MVNAYNAHRKGHDILQAGVKAELLPPNSLALEVATDSKLKESQFKLNRKMVAGSNGLLAPIRGDERFLTLANSHFVQWARAMDNGCKGPDENILIVSSDMKPLLKEGWSWRIISGEAEKLWPQLPAFAAMAMNSHNTNQITSNELECMMQLADLYQAGMKMDEAILAVEHSSPSCKNYLQDVAYFCKMYCGGQNFPLLQCLDHFCKSSGHSLLIGEEMMNHLAFYNFKIPGQSMALTRVALAACMLSSRKHQDNISKLVYKSDFDKVKGKDTTKKFDEILHTLWAEAQDQKHEKSLAFNAFGTACVRMVLHLLQKEKAAKQDTFESFQEIVQKFQDDLSGGGVPAPPAAPPVLATSSAGSSKGVQDLVNCSSKEIALVQNSHIKVGERYIHPDHEDKIFVLSSLEDTGATFQYTPLFGNAVDLTESLDALNKWRPTKKENQSLLDQQLCIQRLPHKYELVLKDMERIEVNALLVDAYKQNLPKDDAMIGFTQHPSNVVLLTKAKKKKITLFPLGQCSAVADKDLQQVLNKGKQVLVYYNGKAYAIQPFKTWTSFQKADSGCLCPYFFVRACEDEEDSKLATTWVDHQGLKIPVLQNQGPLEAHTLLYKADHDPACARPNEAKQPPKKKAKKAQD</sequence>
<dbReference type="OrthoDB" id="474399at2759"/>
<feature type="region of interest" description="Disordered" evidence="1">
    <location>
        <begin position="339"/>
        <end position="359"/>
    </location>
</feature>
<feature type="compositionally biased region" description="Basic residues" evidence="1">
    <location>
        <begin position="624"/>
        <end position="634"/>
    </location>
</feature>
<dbReference type="Proteomes" id="UP001152797">
    <property type="component" value="Unassembled WGS sequence"/>
</dbReference>
<dbReference type="EMBL" id="CAMXCT010003780">
    <property type="protein sequence ID" value="CAI4006227.1"/>
    <property type="molecule type" value="Genomic_DNA"/>
</dbReference>
<dbReference type="AlphaFoldDB" id="A0A9P1DB35"/>
<reference evidence="2" key="1">
    <citation type="submission" date="2022-10" db="EMBL/GenBank/DDBJ databases">
        <authorList>
            <person name="Chen Y."/>
            <person name="Dougan E. K."/>
            <person name="Chan C."/>
            <person name="Rhodes N."/>
            <person name="Thang M."/>
        </authorList>
    </citation>
    <scope>NUCLEOTIDE SEQUENCE</scope>
</reference>
<evidence type="ECO:0000256" key="1">
    <source>
        <dbReference type="SAM" id="MobiDB-lite"/>
    </source>
</evidence>
<gene>
    <name evidence="2" type="ORF">C1SCF055_LOCUS31885</name>
</gene>
<comment type="caution">
    <text evidence="2">The sequence shown here is derived from an EMBL/GenBank/DDBJ whole genome shotgun (WGS) entry which is preliminary data.</text>
</comment>
<feature type="region of interest" description="Disordered" evidence="1">
    <location>
        <begin position="614"/>
        <end position="634"/>
    </location>
</feature>
<keyword evidence="4" id="KW-1185">Reference proteome</keyword>
<dbReference type="EMBL" id="CAMXCT020003780">
    <property type="protein sequence ID" value="CAL1159602.1"/>
    <property type="molecule type" value="Genomic_DNA"/>
</dbReference>
<evidence type="ECO:0000313" key="4">
    <source>
        <dbReference type="Proteomes" id="UP001152797"/>
    </source>
</evidence>
<accession>A0A9P1DB35</accession>
<proteinExistence type="predicted"/>
<name>A0A9P1DB35_9DINO</name>
<dbReference type="EMBL" id="CAMXCT030003780">
    <property type="protein sequence ID" value="CAL4793539.1"/>
    <property type="molecule type" value="Genomic_DNA"/>
</dbReference>
<organism evidence="2">
    <name type="scientific">Cladocopium goreaui</name>
    <dbReference type="NCBI Taxonomy" id="2562237"/>
    <lineage>
        <taxon>Eukaryota</taxon>
        <taxon>Sar</taxon>
        <taxon>Alveolata</taxon>
        <taxon>Dinophyceae</taxon>
        <taxon>Suessiales</taxon>
        <taxon>Symbiodiniaceae</taxon>
        <taxon>Cladocopium</taxon>
    </lineage>
</organism>
<reference evidence="3" key="2">
    <citation type="submission" date="2024-04" db="EMBL/GenBank/DDBJ databases">
        <authorList>
            <person name="Chen Y."/>
            <person name="Shah S."/>
            <person name="Dougan E. K."/>
            <person name="Thang M."/>
            <person name="Chan C."/>
        </authorList>
    </citation>
    <scope>NUCLEOTIDE SEQUENCE [LARGE SCALE GENOMIC DNA]</scope>
</reference>